<feature type="transmembrane region" description="Helical" evidence="1">
    <location>
        <begin position="100"/>
        <end position="121"/>
    </location>
</feature>
<comment type="caution">
    <text evidence="2">The sequence shown here is derived from an EMBL/GenBank/DDBJ whole genome shotgun (WGS) entry which is preliminary data.</text>
</comment>
<sequence length="201" mass="23351">MKDNKWTRFFDSLFKIVVLNFLVFLTSVLGLFILGLFPALAAMFATIRMSRELNWKEMILLYWLKYKKLFVKANIFGFTISLLSFYLFLNTKVCFQLTPIIFTFFGTLSLITLIVCVAIGMNSFVFMEEIQSKIDFKQICQYTIYSLPYNIVQMVVILLFLLIVPYFPAILLFGGLVMMGKCCLYLMNKSLNNLQSKGTLR</sequence>
<dbReference type="EMBL" id="JXKD01000013">
    <property type="protein sequence ID" value="OJG09728.1"/>
    <property type="molecule type" value="Genomic_DNA"/>
</dbReference>
<feature type="transmembrane region" description="Helical" evidence="1">
    <location>
        <begin position="69"/>
        <end position="88"/>
    </location>
</feature>
<gene>
    <name evidence="2" type="ORF">RU93_GL000543</name>
</gene>
<dbReference type="Pfam" id="PF04854">
    <property type="entry name" value="DUF624"/>
    <property type="match status" value="1"/>
</dbReference>
<evidence type="ECO:0000313" key="3">
    <source>
        <dbReference type="Proteomes" id="UP000182149"/>
    </source>
</evidence>
<reference evidence="2 3" key="1">
    <citation type="submission" date="2014-12" db="EMBL/GenBank/DDBJ databases">
        <title>Draft genome sequences of 29 type strains of Enterococci.</title>
        <authorList>
            <person name="Zhong Z."/>
            <person name="Sun Z."/>
            <person name="Liu W."/>
            <person name="Zhang W."/>
            <person name="Zhang H."/>
        </authorList>
    </citation>
    <scope>NUCLEOTIDE SEQUENCE [LARGE SCALE GENOMIC DNA]</scope>
    <source>
        <strain evidence="2 3">DSM 17690</strain>
    </source>
</reference>
<name>A0A1L8QQD0_9ENTE</name>
<keyword evidence="1" id="KW-0812">Transmembrane</keyword>
<dbReference type="Proteomes" id="UP000182149">
    <property type="component" value="Unassembled WGS sequence"/>
</dbReference>
<dbReference type="InterPro" id="IPR006938">
    <property type="entry name" value="DUF624"/>
</dbReference>
<keyword evidence="1" id="KW-0472">Membrane</keyword>
<dbReference type="AlphaFoldDB" id="A0A1L8QQD0"/>
<keyword evidence="1" id="KW-1133">Transmembrane helix</keyword>
<keyword evidence="3" id="KW-1185">Reference proteome</keyword>
<evidence type="ECO:0000313" key="2">
    <source>
        <dbReference type="EMBL" id="OJG09728.1"/>
    </source>
</evidence>
<dbReference type="STRING" id="328396.RU93_GL000543"/>
<feature type="transmembrane region" description="Helical" evidence="1">
    <location>
        <begin position="20"/>
        <end position="48"/>
    </location>
</feature>
<organism evidence="2 3">
    <name type="scientific">Enterococcus aquimarinus</name>
    <dbReference type="NCBI Taxonomy" id="328396"/>
    <lineage>
        <taxon>Bacteria</taxon>
        <taxon>Bacillati</taxon>
        <taxon>Bacillota</taxon>
        <taxon>Bacilli</taxon>
        <taxon>Lactobacillales</taxon>
        <taxon>Enterococcaceae</taxon>
        <taxon>Enterococcus</taxon>
    </lineage>
</organism>
<dbReference type="RefSeq" id="WP_071875250.1">
    <property type="nucleotide sequence ID" value="NZ_JBHSHF010000022.1"/>
</dbReference>
<evidence type="ECO:0000256" key="1">
    <source>
        <dbReference type="SAM" id="Phobius"/>
    </source>
</evidence>
<proteinExistence type="predicted"/>
<protein>
    <submittedName>
        <fullName evidence="2">Uncharacterized protein</fullName>
    </submittedName>
</protein>
<accession>A0A1L8QQD0</accession>